<dbReference type="InterPro" id="IPR012337">
    <property type="entry name" value="RNaseH-like_sf"/>
</dbReference>
<dbReference type="EMBL" id="JAWDJR010000017">
    <property type="protein sequence ID" value="KAK9959347.1"/>
    <property type="molecule type" value="Genomic_DNA"/>
</dbReference>
<proteinExistence type="predicted"/>
<dbReference type="InterPro" id="IPR002562">
    <property type="entry name" value="3'-5'_exonuclease_dom"/>
</dbReference>
<dbReference type="PANTHER" id="PTHR46628:SF1">
    <property type="entry name" value="PIRNA BIOGENESIS PROTEIN EXD1"/>
    <property type="match status" value="1"/>
</dbReference>
<protein>
    <recommendedName>
        <fullName evidence="1">3'-5' exonuclease domain-containing protein</fullName>
    </recommendedName>
</protein>
<dbReference type="GO" id="GO:0003676">
    <property type="term" value="F:nucleic acid binding"/>
    <property type="evidence" value="ECO:0007669"/>
    <property type="project" value="InterPro"/>
</dbReference>
<evidence type="ECO:0000259" key="1">
    <source>
        <dbReference type="Pfam" id="PF01612"/>
    </source>
</evidence>
<accession>A0AAW1ZH61</accession>
<dbReference type="SUPFAM" id="SSF53098">
    <property type="entry name" value="Ribonuclease H-like"/>
    <property type="match status" value="1"/>
</dbReference>
<dbReference type="GO" id="GO:0008408">
    <property type="term" value="F:3'-5' exonuclease activity"/>
    <property type="evidence" value="ECO:0007669"/>
    <property type="project" value="InterPro"/>
</dbReference>
<dbReference type="InterPro" id="IPR052144">
    <property type="entry name" value="piRNA_biogenesis_EXD1"/>
</dbReference>
<dbReference type="GO" id="GO:1990923">
    <property type="term" value="C:PET complex"/>
    <property type="evidence" value="ECO:0007669"/>
    <property type="project" value="TreeGrafter"/>
</dbReference>
<reference evidence="2 3" key="1">
    <citation type="submission" date="2024-05" db="EMBL/GenBank/DDBJ databases">
        <title>A high-quality chromosomal-level genome assembly of Topmouth culter (Culter alburnus).</title>
        <authorList>
            <person name="Zhao H."/>
        </authorList>
    </citation>
    <scope>NUCLEOTIDE SEQUENCE [LARGE SCALE GENOMIC DNA]</scope>
    <source>
        <strain evidence="2">CATC2023</strain>
        <tissue evidence="2">Muscle</tissue>
    </source>
</reference>
<sequence length="372" mass="42497">MASSAEECRFLDDLRKKRVKISLSETQITGVIQRIHPKKTVILEDVSEVKSGRKFPGVKLIFGHEIVKVDFISSANGDLVHEEHKSEFSSFRRKIILDGDEHDMKYVVIDELHEKFGPAVMHIKEQKVIGIGADVFGQTAQERLCWLQVATKKVVYLFDILLLGGQAIKNGLSMIMENPHILKVVHDCRCIARCLRAEFKVNLTNVFDTQVADLMLFYSETGGFLPDRVSSLQEVLRLHLKLPTSDLLPLWSKELHTKECPEVWYIRPCPPALMSLMAASVRHLLPLRLLLLDALMSDYTVLVDAYMSSYQNQSLHFDQDDSTLPKEAEELLSVRRERREWAAHHYSLTDRGLLDRSSFKPSPHVKTHTDSI</sequence>
<evidence type="ECO:0000313" key="3">
    <source>
        <dbReference type="Proteomes" id="UP001479290"/>
    </source>
</evidence>
<dbReference type="AlphaFoldDB" id="A0AAW1ZH61"/>
<organism evidence="2 3">
    <name type="scientific">Culter alburnus</name>
    <name type="common">Topmouth culter</name>
    <dbReference type="NCBI Taxonomy" id="194366"/>
    <lineage>
        <taxon>Eukaryota</taxon>
        <taxon>Metazoa</taxon>
        <taxon>Chordata</taxon>
        <taxon>Craniata</taxon>
        <taxon>Vertebrata</taxon>
        <taxon>Euteleostomi</taxon>
        <taxon>Actinopterygii</taxon>
        <taxon>Neopterygii</taxon>
        <taxon>Teleostei</taxon>
        <taxon>Ostariophysi</taxon>
        <taxon>Cypriniformes</taxon>
        <taxon>Xenocyprididae</taxon>
        <taxon>Xenocypridinae</taxon>
        <taxon>Culter</taxon>
    </lineage>
</organism>
<feature type="domain" description="3'-5' exonuclease" evidence="1">
    <location>
        <begin position="140"/>
        <end position="237"/>
    </location>
</feature>
<dbReference type="Pfam" id="PF01612">
    <property type="entry name" value="DNA_pol_A_exo1"/>
    <property type="match status" value="1"/>
</dbReference>
<evidence type="ECO:0000313" key="2">
    <source>
        <dbReference type="EMBL" id="KAK9959347.1"/>
    </source>
</evidence>
<dbReference type="InterPro" id="IPR036397">
    <property type="entry name" value="RNaseH_sf"/>
</dbReference>
<comment type="caution">
    <text evidence="2">The sequence shown here is derived from an EMBL/GenBank/DDBJ whole genome shotgun (WGS) entry which is preliminary data.</text>
</comment>
<name>A0AAW1ZH61_CULAL</name>
<dbReference type="Gene3D" id="3.30.420.10">
    <property type="entry name" value="Ribonuclease H-like superfamily/Ribonuclease H"/>
    <property type="match status" value="1"/>
</dbReference>
<gene>
    <name evidence="2" type="ORF">ABG768_009476</name>
</gene>
<keyword evidence="3" id="KW-1185">Reference proteome</keyword>
<dbReference type="Proteomes" id="UP001479290">
    <property type="component" value="Unassembled WGS sequence"/>
</dbReference>
<dbReference type="GO" id="GO:0034587">
    <property type="term" value="P:piRNA processing"/>
    <property type="evidence" value="ECO:0007669"/>
    <property type="project" value="TreeGrafter"/>
</dbReference>
<dbReference type="PANTHER" id="PTHR46628">
    <property type="entry name" value="PIRNA BIOGENESIS PROTEIN EXD1"/>
    <property type="match status" value="1"/>
</dbReference>